<dbReference type="PANTHER" id="PTHR45642">
    <property type="entry name" value="GDSL ESTERASE/LIPASE EXL3"/>
    <property type="match status" value="1"/>
</dbReference>
<evidence type="ECO:0000313" key="3">
    <source>
        <dbReference type="EMBL" id="GJM84640.1"/>
    </source>
</evidence>
<dbReference type="InterPro" id="IPR036514">
    <property type="entry name" value="SGNH_hydro_sf"/>
</dbReference>
<evidence type="ECO:0008006" key="5">
    <source>
        <dbReference type="Google" id="ProtNLM"/>
    </source>
</evidence>
<feature type="compositionally biased region" description="Low complexity" evidence="1">
    <location>
        <begin position="87"/>
        <end position="106"/>
    </location>
</feature>
<reference evidence="3" key="1">
    <citation type="journal article" date="2018" name="DNA Res.">
        <title>Multiple hybrid de novo genome assembly of finger millet, an orphan allotetraploid crop.</title>
        <authorList>
            <person name="Hatakeyama M."/>
            <person name="Aluri S."/>
            <person name="Balachadran M.T."/>
            <person name="Sivarajan S.R."/>
            <person name="Patrignani A."/>
            <person name="Gruter S."/>
            <person name="Poveda L."/>
            <person name="Shimizu-Inatsugi R."/>
            <person name="Baeten J."/>
            <person name="Francoijs K.J."/>
            <person name="Nataraja K.N."/>
            <person name="Reddy Y.A.N."/>
            <person name="Phadnis S."/>
            <person name="Ravikumar R.L."/>
            <person name="Schlapbach R."/>
            <person name="Sreeman S.M."/>
            <person name="Shimizu K.K."/>
        </authorList>
    </citation>
    <scope>NUCLEOTIDE SEQUENCE</scope>
</reference>
<dbReference type="Gene3D" id="3.40.50.1110">
    <property type="entry name" value="SGNH hydrolase"/>
    <property type="match status" value="1"/>
</dbReference>
<organism evidence="3 4">
    <name type="scientific">Eleusine coracana subsp. coracana</name>
    <dbReference type="NCBI Taxonomy" id="191504"/>
    <lineage>
        <taxon>Eukaryota</taxon>
        <taxon>Viridiplantae</taxon>
        <taxon>Streptophyta</taxon>
        <taxon>Embryophyta</taxon>
        <taxon>Tracheophyta</taxon>
        <taxon>Spermatophyta</taxon>
        <taxon>Magnoliopsida</taxon>
        <taxon>Liliopsida</taxon>
        <taxon>Poales</taxon>
        <taxon>Poaceae</taxon>
        <taxon>PACMAD clade</taxon>
        <taxon>Chloridoideae</taxon>
        <taxon>Cynodonteae</taxon>
        <taxon>Eleusininae</taxon>
        <taxon>Eleusine</taxon>
    </lineage>
</organism>
<dbReference type="EMBL" id="BQKI01000001">
    <property type="protein sequence ID" value="GJM84640.1"/>
    <property type="molecule type" value="Genomic_DNA"/>
</dbReference>
<dbReference type="AlphaFoldDB" id="A0AAV5BG77"/>
<dbReference type="InterPro" id="IPR050592">
    <property type="entry name" value="GDSL_lipolytic_enzyme"/>
</dbReference>
<accession>A0AAV5BG77</accession>
<feature type="signal peptide" evidence="2">
    <location>
        <begin position="1"/>
        <end position="25"/>
    </location>
</feature>
<feature type="region of interest" description="Disordered" evidence="1">
    <location>
        <begin position="87"/>
        <end position="119"/>
    </location>
</feature>
<comment type="caution">
    <text evidence="3">The sequence shown here is derived from an EMBL/GenBank/DDBJ whole genome shotgun (WGS) entry which is preliminary data.</text>
</comment>
<keyword evidence="4" id="KW-1185">Reference proteome</keyword>
<dbReference type="Proteomes" id="UP001054889">
    <property type="component" value="Unassembled WGS sequence"/>
</dbReference>
<evidence type="ECO:0000256" key="2">
    <source>
        <dbReference type="SAM" id="SignalP"/>
    </source>
</evidence>
<evidence type="ECO:0000313" key="4">
    <source>
        <dbReference type="Proteomes" id="UP001054889"/>
    </source>
</evidence>
<evidence type="ECO:0000256" key="1">
    <source>
        <dbReference type="SAM" id="MobiDB-lite"/>
    </source>
</evidence>
<keyword evidence="2" id="KW-0732">Signal</keyword>
<name>A0AAV5BG77_ELECO</name>
<feature type="chain" id="PRO_5043371833" description="GDSL esterase/lipase" evidence="2">
    <location>
        <begin position="26"/>
        <end position="128"/>
    </location>
</feature>
<dbReference type="PANTHER" id="PTHR45642:SF95">
    <property type="entry name" value="GDSL-LIKE LIPASE_ACYLHYDROLASE FAMILY PROTEIN, EXPRESSED"/>
    <property type="match status" value="1"/>
</dbReference>
<reference evidence="3" key="2">
    <citation type="submission" date="2021-12" db="EMBL/GenBank/DDBJ databases">
        <title>Resequencing data analysis of finger millet.</title>
        <authorList>
            <person name="Hatakeyama M."/>
            <person name="Aluri S."/>
            <person name="Balachadran M.T."/>
            <person name="Sivarajan S.R."/>
            <person name="Poveda L."/>
            <person name="Shimizu-Inatsugi R."/>
            <person name="Schlapbach R."/>
            <person name="Sreeman S.M."/>
            <person name="Shimizu K.K."/>
        </authorList>
    </citation>
    <scope>NUCLEOTIDE SEQUENCE</scope>
</reference>
<gene>
    <name evidence="3" type="primary">ga00329</name>
    <name evidence="3" type="ORF">PR202_ga00329</name>
</gene>
<proteinExistence type="predicted"/>
<protein>
    <recommendedName>
        <fullName evidence="5">GDSL esterase/lipase</fullName>
    </recommendedName>
</protein>
<sequence>MASSRAWHNAVLLAAVVLLLRRSCCIDASLAVTPPVATVTAPPNPPSTTNQTRAPALFVFGDSIVDPGNNNVIETLIRCNFPPYGRTSPATTPPAASATARSPETSLVRTHEADDSSVTNYVRRGSMS</sequence>